<dbReference type="Pfam" id="PF23210">
    <property type="entry name" value="HEAT_Maestro_2"/>
    <property type="match status" value="2"/>
</dbReference>
<dbReference type="InterPro" id="IPR011989">
    <property type="entry name" value="ARM-like"/>
</dbReference>
<evidence type="ECO:0000259" key="2">
    <source>
        <dbReference type="Pfam" id="PF23210"/>
    </source>
</evidence>
<evidence type="ECO:0000256" key="1">
    <source>
        <dbReference type="ARBA" id="ARBA00022737"/>
    </source>
</evidence>
<gene>
    <name evidence="5" type="primary">LOC106815345</name>
</gene>
<dbReference type="Pfam" id="PF23221">
    <property type="entry name" value="HEAT_MROH2B_1st"/>
    <property type="match status" value="1"/>
</dbReference>
<organism evidence="4 5">
    <name type="scientific">Priapulus caudatus</name>
    <name type="common">Priapulid worm</name>
    <dbReference type="NCBI Taxonomy" id="37621"/>
    <lineage>
        <taxon>Eukaryota</taxon>
        <taxon>Metazoa</taxon>
        <taxon>Ecdysozoa</taxon>
        <taxon>Scalidophora</taxon>
        <taxon>Priapulida</taxon>
        <taxon>Priapulimorpha</taxon>
        <taxon>Priapulimorphida</taxon>
        <taxon>Priapulidae</taxon>
        <taxon>Priapulus</taxon>
    </lineage>
</organism>
<reference evidence="5" key="1">
    <citation type="submission" date="2025-08" db="UniProtKB">
        <authorList>
            <consortium name="RefSeq"/>
        </authorList>
    </citation>
    <scope>IDENTIFICATION</scope>
</reference>
<dbReference type="GeneID" id="106815345"/>
<evidence type="ECO:0000259" key="3">
    <source>
        <dbReference type="Pfam" id="PF23221"/>
    </source>
</evidence>
<dbReference type="InterPro" id="IPR055408">
    <property type="entry name" value="HEAT_MROH2B-like"/>
</dbReference>
<sequence length="835" mass="93100">MILPMPDDASFTTGGQVDAVALALIDAAFDKKEEVRVVISHSLHELGKKQPRLILGAAHSYLCKHPKLAQGHRMAILNVMERICRDCLDMINRQLAVELIEQASSEMTRSKDVLPDWQTAASGVLVAIGCKFSNEVMEELLKKFQPGVLPHFFIVQTLGNLAAANVYGVLPFLKAVLGTMLPMLGMAKHDNMRWVFSAALAKFSEAILEYIANIDKAPDPTVTGAVFISEIDCAYDVLFNVWLQSKEPKLRLAVVEALGHMAHLMEKEKLEEQLPKLISGIMKLYPKHQDSSFHITQGLAMVLDAATSNGSAVLETQVEGLLTLLFTQACQPPVYNNQGMLRNQNEVLRCFDILARIFSDRMLAGLLHRLESTSEKVRIGALRVFRHLINASGTQFIMKKASVISGLKIMLNENSNKVKKEFVQVIVALAHHDYLREEGGDLMIQFIVTQCSLPNDPPQFVADRHATRRTALATVCRRAAAHARPRVKREKRTQRTTRSAYVRHTNIPKPHELLARLLVLTAHPKAGRGRGAHVLKLMKAMSPNINKSIVALWDTVIPKLIQYLEAAEDKEEEDWSQKSWEDLILKLLSKTLDEVDSEDWTSELGATLVKQIPLYTEQPNDKNFLYKALGVVLRKANTKHFIGTQLEFMFTTVKHTSQLEREGCAIGFGYCASTNFETVITKLEQLAKGELQKKSSGIFSFIKDKMDTDTTGMDQSRATAILCYGQVAFYAQPSQLQASMDSSILRSIVPHFNSKEPVVKRSLTQAVELIGNALHPTHMKMSYELANRPNLLGHMMAFCKAESSKSLNTDLKQLSVQACTALLKLGSKAISDRNL</sequence>
<dbReference type="InterPro" id="IPR056282">
    <property type="entry name" value="MROH2B-like_N_HEAT"/>
</dbReference>
<evidence type="ECO:0000313" key="4">
    <source>
        <dbReference type="Proteomes" id="UP000695022"/>
    </source>
</evidence>
<name>A0ABM1ESV7_PRICU</name>
<keyword evidence="4" id="KW-1185">Reference proteome</keyword>
<accession>A0ABM1ESV7</accession>
<dbReference type="SUPFAM" id="SSF48371">
    <property type="entry name" value="ARM repeat"/>
    <property type="match status" value="2"/>
</dbReference>
<dbReference type="PANTHER" id="PTHR23120">
    <property type="entry name" value="MAESTRO-RELATED HEAT DOMAIN-CONTAINING"/>
    <property type="match status" value="1"/>
</dbReference>
<dbReference type="Proteomes" id="UP000695022">
    <property type="component" value="Unplaced"/>
</dbReference>
<protein>
    <submittedName>
        <fullName evidence="5">Maestro heat-like repeat-containing protein family member 1</fullName>
    </submittedName>
</protein>
<keyword evidence="1" id="KW-0677">Repeat</keyword>
<dbReference type="InterPro" id="IPR016024">
    <property type="entry name" value="ARM-type_fold"/>
</dbReference>
<evidence type="ECO:0000313" key="5">
    <source>
        <dbReference type="RefSeq" id="XP_014675278.1"/>
    </source>
</evidence>
<feature type="domain" description="MROH2B-like N-terminal HEAT-repeats" evidence="3">
    <location>
        <begin position="43"/>
        <end position="261"/>
    </location>
</feature>
<proteinExistence type="predicted"/>
<feature type="domain" description="MROH2B-like HEAT-repeats" evidence="2">
    <location>
        <begin position="470"/>
        <end position="825"/>
    </location>
</feature>
<dbReference type="RefSeq" id="XP_014675278.1">
    <property type="nucleotide sequence ID" value="XM_014819792.1"/>
</dbReference>
<dbReference type="Gene3D" id="1.25.10.10">
    <property type="entry name" value="Leucine-rich Repeat Variant"/>
    <property type="match status" value="1"/>
</dbReference>
<dbReference type="InterPro" id="IPR045206">
    <property type="entry name" value="Maestro_heat-like_prot"/>
</dbReference>
<feature type="domain" description="MROH2B-like HEAT-repeats" evidence="2">
    <location>
        <begin position="265"/>
        <end position="457"/>
    </location>
</feature>
<dbReference type="PANTHER" id="PTHR23120:SF0">
    <property type="entry name" value="MAESTRO HEAT-LIKE REPEAT FAMILY MEMBER 1"/>
    <property type="match status" value="1"/>
</dbReference>